<gene>
    <name evidence="1" type="ORF">RRG08_005449</name>
</gene>
<dbReference type="AlphaFoldDB" id="A0AAE0Y111"/>
<proteinExistence type="predicted"/>
<dbReference type="Proteomes" id="UP001283361">
    <property type="component" value="Unassembled WGS sequence"/>
</dbReference>
<evidence type="ECO:0000313" key="2">
    <source>
        <dbReference type="Proteomes" id="UP001283361"/>
    </source>
</evidence>
<organism evidence="1 2">
    <name type="scientific">Elysia crispata</name>
    <name type="common">lettuce slug</name>
    <dbReference type="NCBI Taxonomy" id="231223"/>
    <lineage>
        <taxon>Eukaryota</taxon>
        <taxon>Metazoa</taxon>
        <taxon>Spiralia</taxon>
        <taxon>Lophotrochozoa</taxon>
        <taxon>Mollusca</taxon>
        <taxon>Gastropoda</taxon>
        <taxon>Heterobranchia</taxon>
        <taxon>Euthyneura</taxon>
        <taxon>Panpulmonata</taxon>
        <taxon>Sacoglossa</taxon>
        <taxon>Placobranchoidea</taxon>
        <taxon>Plakobranchidae</taxon>
        <taxon>Elysia</taxon>
    </lineage>
</organism>
<comment type="caution">
    <text evidence="1">The sequence shown here is derived from an EMBL/GenBank/DDBJ whole genome shotgun (WGS) entry which is preliminary data.</text>
</comment>
<protein>
    <submittedName>
        <fullName evidence="1">Uncharacterized protein</fullName>
    </submittedName>
</protein>
<name>A0AAE0Y111_9GAST</name>
<reference evidence="1" key="1">
    <citation type="journal article" date="2023" name="G3 (Bethesda)">
        <title>A reference genome for the long-term kleptoplast-retaining sea slug Elysia crispata morphotype clarki.</title>
        <authorList>
            <person name="Eastman K.E."/>
            <person name="Pendleton A.L."/>
            <person name="Shaikh M.A."/>
            <person name="Suttiyut T."/>
            <person name="Ogas R."/>
            <person name="Tomko P."/>
            <person name="Gavelis G."/>
            <person name="Widhalm J.R."/>
            <person name="Wisecaver J.H."/>
        </authorList>
    </citation>
    <scope>NUCLEOTIDE SEQUENCE</scope>
    <source>
        <strain evidence="1">ECLA1</strain>
    </source>
</reference>
<accession>A0AAE0Y111</accession>
<keyword evidence="2" id="KW-1185">Reference proteome</keyword>
<dbReference type="EMBL" id="JAWDGP010007160">
    <property type="protein sequence ID" value="KAK3729076.1"/>
    <property type="molecule type" value="Genomic_DNA"/>
</dbReference>
<sequence length="125" mass="14251">MDKLIHHIPDNHSDPEAQSGFIPQQVFKDVRCWWRALARVESKLFNSLFNWFYYAESERCLSSAEETSDTRMFAVNHAGVLLSVELARLFKLIASLAQGSGRPDSVIDHEKMEVERLASLDLGLD</sequence>
<evidence type="ECO:0000313" key="1">
    <source>
        <dbReference type="EMBL" id="KAK3729076.1"/>
    </source>
</evidence>